<dbReference type="RefSeq" id="WP_123325012.1">
    <property type="nucleotide sequence ID" value="NZ_JBHRSX010000034.1"/>
</dbReference>
<sequence>MVSPAALASSEKLEISGFGRVVAGFTDDPDVSFEGYENELSFKEQTLLALQVDYHLLENLTITSQLLAHTNSERDSGVEWLYASYVPHNNWLVKGGRMRTPFYHYSDVIDVGFAYPWISPPQQLYSAFLFNQYDGASVIHNFALGNFSGSVEGYYGSFNGDTQFQDRRYATDVDGLTGLVFSGVYNANVRFRASYTTADFSVNLAEITAFADQLRSFGFVESADSLTMEGEFDIYQVGLALDELDYNLAWEWMKIESDTVLAPNIESYYMQGGLVFQPITVHLTYADMATNPQSAASDIPLGLAPDLDQLYYAYQTVFARTQAADLESITLGVRWDAGVRGAFKAEVTHYRGALGISTFEALGDRDAFDERVNLYQVGMEFVF</sequence>
<keyword evidence="2" id="KW-1185">Reference proteome</keyword>
<evidence type="ECO:0008006" key="3">
    <source>
        <dbReference type="Google" id="ProtNLM"/>
    </source>
</evidence>
<name>A0ABV7K3B3_9ALTE</name>
<dbReference type="SUPFAM" id="SSF56935">
    <property type="entry name" value="Porins"/>
    <property type="match status" value="1"/>
</dbReference>
<dbReference type="Proteomes" id="UP001595477">
    <property type="component" value="Unassembled WGS sequence"/>
</dbReference>
<protein>
    <recommendedName>
        <fullName evidence="3">Porin</fullName>
    </recommendedName>
</protein>
<evidence type="ECO:0000313" key="2">
    <source>
        <dbReference type="Proteomes" id="UP001595477"/>
    </source>
</evidence>
<proteinExistence type="predicted"/>
<comment type="caution">
    <text evidence="1">The sequence shown here is derived from an EMBL/GenBank/DDBJ whole genome shotgun (WGS) entry which is preliminary data.</text>
</comment>
<organism evidence="1 2">
    <name type="scientific">Alteromonas oceani</name>
    <dbReference type="NCBI Taxonomy" id="2071609"/>
    <lineage>
        <taxon>Bacteria</taxon>
        <taxon>Pseudomonadati</taxon>
        <taxon>Pseudomonadota</taxon>
        <taxon>Gammaproteobacteria</taxon>
        <taxon>Alteromonadales</taxon>
        <taxon>Alteromonadaceae</taxon>
        <taxon>Alteromonas/Salinimonas group</taxon>
        <taxon>Alteromonas</taxon>
    </lineage>
</organism>
<dbReference type="EMBL" id="JBHRSX010000034">
    <property type="protein sequence ID" value="MFC3203078.1"/>
    <property type="molecule type" value="Genomic_DNA"/>
</dbReference>
<evidence type="ECO:0000313" key="1">
    <source>
        <dbReference type="EMBL" id="MFC3203078.1"/>
    </source>
</evidence>
<gene>
    <name evidence="1" type="ORF">ACFOEW_14775</name>
</gene>
<accession>A0ABV7K3B3</accession>
<reference evidence="2" key="1">
    <citation type="journal article" date="2019" name="Int. J. Syst. Evol. Microbiol.">
        <title>The Global Catalogue of Microorganisms (GCM) 10K type strain sequencing project: providing services to taxonomists for standard genome sequencing and annotation.</title>
        <authorList>
            <consortium name="The Broad Institute Genomics Platform"/>
            <consortium name="The Broad Institute Genome Sequencing Center for Infectious Disease"/>
            <person name="Wu L."/>
            <person name="Ma J."/>
        </authorList>
    </citation>
    <scope>NUCLEOTIDE SEQUENCE [LARGE SCALE GENOMIC DNA]</scope>
    <source>
        <strain evidence="2">KCTC 52449</strain>
    </source>
</reference>